<proteinExistence type="predicted"/>
<dbReference type="AlphaFoldDB" id="X1L1U1"/>
<sequence>MSATTSRRYAKRVTRQLWRNMDTSLGKIQSLHEVFDDEQHDKHVELLTLIAQVQLQVQEFVGAFYKHAWGDVPGDWYADVGPQH</sequence>
<reference evidence="1" key="1">
    <citation type="journal article" date="2014" name="Front. Microbiol.">
        <title>High frequency of phylogenetically diverse reductive dehalogenase-homologous genes in deep subseafloor sedimentary metagenomes.</title>
        <authorList>
            <person name="Kawai M."/>
            <person name="Futagami T."/>
            <person name="Toyoda A."/>
            <person name="Takaki Y."/>
            <person name="Nishi S."/>
            <person name="Hori S."/>
            <person name="Arai W."/>
            <person name="Tsubouchi T."/>
            <person name="Morono Y."/>
            <person name="Uchiyama I."/>
            <person name="Ito T."/>
            <person name="Fujiyama A."/>
            <person name="Inagaki F."/>
            <person name="Takami H."/>
        </authorList>
    </citation>
    <scope>NUCLEOTIDE SEQUENCE</scope>
    <source>
        <strain evidence="1">Expedition CK06-06</strain>
    </source>
</reference>
<comment type="caution">
    <text evidence="1">The sequence shown here is derived from an EMBL/GenBank/DDBJ whole genome shotgun (WGS) entry which is preliminary data.</text>
</comment>
<dbReference type="EMBL" id="BARV01009152">
    <property type="protein sequence ID" value="GAI12918.1"/>
    <property type="molecule type" value="Genomic_DNA"/>
</dbReference>
<organism evidence="1">
    <name type="scientific">marine sediment metagenome</name>
    <dbReference type="NCBI Taxonomy" id="412755"/>
    <lineage>
        <taxon>unclassified sequences</taxon>
        <taxon>metagenomes</taxon>
        <taxon>ecological metagenomes</taxon>
    </lineage>
</organism>
<name>X1L1U1_9ZZZZ</name>
<evidence type="ECO:0000313" key="1">
    <source>
        <dbReference type="EMBL" id="GAI12918.1"/>
    </source>
</evidence>
<protein>
    <submittedName>
        <fullName evidence="1">Uncharacterized protein</fullName>
    </submittedName>
</protein>
<accession>X1L1U1</accession>
<gene>
    <name evidence="1" type="ORF">S06H3_18154</name>
</gene>